<name>A0ABU6XNR2_9FABA</name>
<gene>
    <name evidence="1" type="ORF">PIB30_078277</name>
</gene>
<sequence length="152" mass="17422">MYNDLVDMSMIAAPGMQWDAYNPKSDRVDNEILTTNARVSLKMIVRNLQPLRHETTFSMETALLLYTLISNRCIHLGGILNKSMYQDTSAAPPAPTEAPSCTNLFKKLLKKLHWRKKDLWNTQYMIRIVNPRMKFPNLVPVSSSGSDNEDYN</sequence>
<accession>A0ABU6XNR2</accession>
<dbReference type="Proteomes" id="UP001341840">
    <property type="component" value="Unassembled WGS sequence"/>
</dbReference>
<keyword evidence="2" id="KW-1185">Reference proteome</keyword>
<organism evidence="1 2">
    <name type="scientific">Stylosanthes scabra</name>
    <dbReference type="NCBI Taxonomy" id="79078"/>
    <lineage>
        <taxon>Eukaryota</taxon>
        <taxon>Viridiplantae</taxon>
        <taxon>Streptophyta</taxon>
        <taxon>Embryophyta</taxon>
        <taxon>Tracheophyta</taxon>
        <taxon>Spermatophyta</taxon>
        <taxon>Magnoliopsida</taxon>
        <taxon>eudicotyledons</taxon>
        <taxon>Gunneridae</taxon>
        <taxon>Pentapetalae</taxon>
        <taxon>rosids</taxon>
        <taxon>fabids</taxon>
        <taxon>Fabales</taxon>
        <taxon>Fabaceae</taxon>
        <taxon>Papilionoideae</taxon>
        <taxon>50 kb inversion clade</taxon>
        <taxon>dalbergioids sensu lato</taxon>
        <taxon>Dalbergieae</taxon>
        <taxon>Pterocarpus clade</taxon>
        <taxon>Stylosanthes</taxon>
    </lineage>
</organism>
<dbReference type="EMBL" id="JASCZI010212525">
    <property type="protein sequence ID" value="MED6199684.1"/>
    <property type="molecule type" value="Genomic_DNA"/>
</dbReference>
<reference evidence="1 2" key="1">
    <citation type="journal article" date="2023" name="Plants (Basel)">
        <title>Bridging the Gap: Combining Genomics and Transcriptomics Approaches to Understand Stylosanthes scabra, an Orphan Legume from the Brazilian Caatinga.</title>
        <authorList>
            <person name="Ferreira-Neto J.R.C."/>
            <person name="da Silva M.D."/>
            <person name="Binneck E."/>
            <person name="de Melo N.F."/>
            <person name="da Silva R.H."/>
            <person name="de Melo A.L.T.M."/>
            <person name="Pandolfi V."/>
            <person name="Bustamante F.O."/>
            <person name="Brasileiro-Vidal A.C."/>
            <person name="Benko-Iseppon A.M."/>
        </authorList>
    </citation>
    <scope>NUCLEOTIDE SEQUENCE [LARGE SCALE GENOMIC DNA]</scope>
    <source>
        <tissue evidence="1">Leaves</tissue>
    </source>
</reference>
<evidence type="ECO:0000313" key="1">
    <source>
        <dbReference type="EMBL" id="MED6199684.1"/>
    </source>
</evidence>
<proteinExistence type="predicted"/>
<evidence type="ECO:0000313" key="2">
    <source>
        <dbReference type="Proteomes" id="UP001341840"/>
    </source>
</evidence>
<comment type="caution">
    <text evidence="1">The sequence shown here is derived from an EMBL/GenBank/DDBJ whole genome shotgun (WGS) entry which is preliminary data.</text>
</comment>
<protein>
    <submittedName>
        <fullName evidence="1">Uncharacterized protein</fullName>
    </submittedName>
</protein>